<dbReference type="PROSITE" id="PS50943">
    <property type="entry name" value="HTH_CROC1"/>
    <property type="match status" value="1"/>
</dbReference>
<dbReference type="GO" id="GO:0003677">
    <property type="term" value="F:DNA binding"/>
    <property type="evidence" value="ECO:0007669"/>
    <property type="project" value="UniProtKB-KW"/>
</dbReference>
<reference evidence="2" key="1">
    <citation type="journal article" date="2021" name="Proc. Natl. Acad. Sci. U.S.A.">
        <title>A Catalog of Tens of Thousands of Viruses from Human Metagenomes Reveals Hidden Associations with Chronic Diseases.</title>
        <authorList>
            <person name="Tisza M.J."/>
            <person name="Buck C.B."/>
        </authorList>
    </citation>
    <scope>NUCLEOTIDE SEQUENCE</scope>
    <source>
        <strain evidence="2">Ct5xZ3</strain>
    </source>
</reference>
<feature type="domain" description="HTH cro/C1-type" evidence="1">
    <location>
        <begin position="58"/>
        <end position="86"/>
    </location>
</feature>
<evidence type="ECO:0000313" key="2">
    <source>
        <dbReference type="EMBL" id="DAE92074.1"/>
    </source>
</evidence>
<sequence length="117" mass="13423">MIDRQETISFLENCQEAADPNASWKGKLICDTLATIIEYLKNDAPDAERKFDDPGAMIRIIMEEKKITVTQLAKDLGMSRQSLHQYISRNPEGMKFNVMNEIMEKLGYEIVVVEKPE</sequence>
<dbReference type="Gene3D" id="1.10.260.40">
    <property type="entry name" value="lambda repressor-like DNA-binding domains"/>
    <property type="match status" value="1"/>
</dbReference>
<dbReference type="SMART" id="SM00530">
    <property type="entry name" value="HTH_XRE"/>
    <property type="match status" value="1"/>
</dbReference>
<keyword evidence="2" id="KW-0238">DNA-binding</keyword>
<accession>A0A8S5RRV5</accession>
<dbReference type="InterPro" id="IPR001387">
    <property type="entry name" value="Cro/C1-type_HTH"/>
</dbReference>
<name>A0A8S5RRV5_9CAUD</name>
<organism evidence="2">
    <name type="scientific">Myoviridae sp. ct5xZ3</name>
    <dbReference type="NCBI Taxonomy" id="2827601"/>
    <lineage>
        <taxon>Viruses</taxon>
        <taxon>Duplodnaviria</taxon>
        <taxon>Heunggongvirae</taxon>
        <taxon>Uroviricota</taxon>
        <taxon>Caudoviricetes</taxon>
    </lineage>
</organism>
<dbReference type="Pfam" id="PF13443">
    <property type="entry name" value="HTH_26"/>
    <property type="match status" value="1"/>
</dbReference>
<dbReference type="EMBL" id="BK057794">
    <property type="protein sequence ID" value="DAE92074.1"/>
    <property type="molecule type" value="Genomic_DNA"/>
</dbReference>
<evidence type="ECO:0000259" key="1">
    <source>
        <dbReference type="PROSITE" id="PS50943"/>
    </source>
</evidence>
<proteinExistence type="predicted"/>
<protein>
    <submittedName>
        <fullName evidence="2">Cro/C1-type HTH DNA-binding domain protein</fullName>
    </submittedName>
</protein>
<dbReference type="SUPFAM" id="SSF47413">
    <property type="entry name" value="lambda repressor-like DNA-binding domains"/>
    <property type="match status" value="1"/>
</dbReference>
<dbReference type="InterPro" id="IPR010982">
    <property type="entry name" value="Lambda_DNA-bd_dom_sf"/>
</dbReference>
<dbReference type="CDD" id="cd00093">
    <property type="entry name" value="HTH_XRE"/>
    <property type="match status" value="1"/>
</dbReference>